<comment type="caution">
    <text evidence="7">The sequence shown here is derived from an EMBL/GenBank/DDBJ whole genome shotgun (WGS) entry which is preliminary data.</text>
</comment>
<evidence type="ECO:0000256" key="2">
    <source>
        <dbReference type="ARBA" id="ARBA00022723"/>
    </source>
</evidence>
<dbReference type="GO" id="GO:0046872">
    <property type="term" value="F:metal ion binding"/>
    <property type="evidence" value="ECO:0007669"/>
    <property type="project" value="UniProtKB-KW"/>
</dbReference>
<name>A0A836C4H4_9CHLO</name>
<dbReference type="InterPro" id="IPR016100">
    <property type="entry name" value="Prismane_a-bundle"/>
</dbReference>
<dbReference type="PANTHER" id="PTHR30109:SF0">
    <property type="entry name" value="HYDROXYLAMINE REDUCTASE"/>
    <property type="match status" value="1"/>
</dbReference>
<evidence type="ECO:0008006" key="9">
    <source>
        <dbReference type="Google" id="ProtNLM"/>
    </source>
</evidence>
<dbReference type="FunFam" id="1.20.1270.20:FF:000007">
    <property type="entry name" value="Hybrid-cluster protein"/>
    <property type="match status" value="1"/>
</dbReference>
<dbReference type="GO" id="GO:0050418">
    <property type="term" value="F:hydroxylamine reductase activity"/>
    <property type="evidence" value="ECO:0007669"/>
    <property type="project" value="TreeGrafter"/>
</dbReference>
<dbReference type="InterPro" id="IPR004137">
    <property type="entry name" value="HCP/CODH"/>
</dbReference>
<keyword evidence="4" id="KW-0408">Iron</keyword>
<dbReference type="GO" id="GO:0005737">
    <property type="term" value="C:cytoplasm"/>
    <property type="evidence" value="ECO:0007669"/>
    <property type="project" value="InterPro"/>
</dbReference>
<gene>
    <name evidence="7" type="ORF">HYH03_003513</name>
</gene>
<dbReference type="Pfam" id="PF03063">
    <property type="entry name" value="Prismane"/>
    <property type="match status" value="1"/>
</dbReference>
<keyword evidence="5" id="KW-0411">Iron-sulfur</keyword>
<dbReference type="EMBL" id="JAEHOE010000009">
    <property type="protein sequence ID" value="KAG2498774.1"/>
    <property type="molecule type" value="Genomic_DNA"/>
</dbReference>
<evidence type="ECO:0000256" key="4">
    <source>
        <dbReference type="ARBA" id="ARBA00023004"/>
    </source>
</evidence>
<feature type="compositionally biased region" description="Low complexity" evidence="6">
    <location>
        <begin position="1"/>
        <end position="22"/>
    </location>
</feature>
<keyword evidence="2" id="KW-0479">Metal-binding</keyword>
<dbReference type="HAMAP" id="MF_00069">
    <property type="entry name" value="Hydroxylam_reduct"/>
    <property type="match status" value="1"/>
</dbReference>
<keyword evidence="1" id="KW-0963">Cytoplasm</keyword>
<dbReference type="NCBIfam" id="NF003658">
    <property type="entry name" value="PRK05290.1"/>
    <property type="match status" value="1"/>
</dbReference>
<dbReference type="Gene3D" id="3.40.50.2030">
    <property type="match status" value="2"/>
</dbReference>
<dbReference type="GO" id="GO:0051536">
    <property type="term" value="F:iron-sulfur cluster binding"/>
    <property type="evidence" value="ECO:0007669"/>
    <property type="project" value="UniProtKB-KW"/>
</dbReference>
<dbReference type="Proteomes" id="UP000612055">
    <property type="component" value="Unassembled WGS sequence"/>
</dbReference>
<dbReference type="PANTHER" id="PTHR30109">
    <property type="entry name" value="HYDROXYLAMINE REDUCTASE"/>
    <property type="match status" value="1"/>
</dbReference>
<reference evidence="7" key="1">
    <citation type="journal article" date="2020" name="bioRxiv">
        <title>Comparative genomics of Chlamydomonas.</title>
        <authorList>
            <person name="Craig R.J."/>
            <person name="Hasan A.R."/>
            <person name="Ness R.W."/>
            <person name="Keightley P.D."/>
        </authorList>
    </citation>
    <scope>NUCLEOTIDE SEQUENCE</scope>
    <source>
        <strain evidence="7">CCAP 11/70</strain>
    </source>
</reference>
<dbReference type="FunFam" id="3.40.50.2030:FF:000001">
    <property type="entry name" value="Hydroxylamine reductase"/>
    <property type="match status" value="1"/>
</dbReference>
<keyword evidence="8" id="KW-1185">Reference proteome</keyword>
<dbReference type="InterPro" id="IPR010048">
    <property type="entry name" value="Hydroxylam_reduct"/>
</dbReference>
<evidence type="ECO:0000313" key="7">
    <source>
        <dbReference type="EMBL" id="KAG2498774.1"/>
    </source>
</evidence>
<feature type="region of interest" description="Disordered" evidence="6">
    <location>
        <begin position="1"/>
        <end position="32"/>
    </location>
</feature>
<evidence type="ECO:0000256" key="5">
    <source>
        <dbReference type="ARBA" id="ARBA00023014"/>
    </source>
</evidence>
<accession>A0A836C4H4</accession>
<organism evidence="7 8">
    <name type="scientific">Edaphochlamys debaryana</name>
    <dbReference type="NCBI Taxonomy" id="47281"/>
    <lineage>
        <taxon>Eukaryota</taxon>
        <taxon>Viridiplantae</taxon>
        <taxon>Chlorophyta</taxon>
        <taxon>core chlorophytes</taxon>
        <taxon>Chlorophyceae</taxon>
        <taxon>CS clade</taxon>
        <taxon>Chlamydomonadales</taxon>
        <taxon>Chlamydomonadales incertae sedis</taxon>
        <taxon>Edaphochlamys</taxon>
    </lineage>
</organism>
<evidence type="ECO:0000256" key="6">
    <source>
        <dbReference type="SAM" id="MobiDB-lite"/>
    </source>
</evidence>
<dbReference type="NCBIfam" id="TIGR01703">
    <property type="entry name" value="hybrid_clust"/>
    <property type="match status" value="1"/>
</dbReference>
<keyword evidence="3" id="KW-0560">Oxidoreductase</keyword>
<dbReference type="Gene3D" id="1.20.1270.20">
    <property type="match status" value="2"/>
</dbReference>
<evidence type="ECO:0000256" key="1">
    <source>
        <dbReference type="ARBA" id="ARBA00022490"/>
    </source>
</evidence>
<dbReference type="OrthoDB" id="1470350at2759"/>
<dbReference type="AlphaFoldDB" id="A0A836C4H4"/>
<dbReference type="SUPFAM" id="SSF56821">
    <property type="entry name" value="Prismane protein-like"/>
    <property type="match status" value="1"/>
</dbReference>
<dbReference type="GO" id="GO:0042542">
    <property type="term" value="P:response to hydrogen peroxide"/>
    <property type="evidence" value="ECO:0007669"/>
    <property type="project" value="TreeGrafter"/>
</dbReference>
<dbReference type="GO" id="GO:0004601">
    <property type="term" value="F:peroxidase activity"/>
    <property type="evidence" value="ECO:0007669"/>
    <property type="project" value="TreeGrafter"/>
</dbReference>
<dbReference type="InterPro" id="IPR011254">
    <property type="entry name" value="Prismane-like_sf"/>
</dbReference>
<dbReference type="InterPro" id="IPR016099">
    <property type="entry name" value="Prismane-like_a/b-sand"/>
</dbReference>
<sequence>MMSRGLASSGSAVRGGVASTSGRSSSGLARSIPVRVSTRVQAHMSTTELPSRDLTSIKQRMAATEAALNHDKMMCYQCEQTKNNTGCTEIGICGKTPEVSALQDLLIYSVKGLGSLAHIARTSAGIEDAEVNTFVNGAIFSTLTNVNFADDRFVEFVTESRHLHAKLAAQLAAKGVQVPASETAAQPWHAPMPHPLVWNSQPAALGGVGAMLEVAEQTGIAARQKTLGLTLAGLQELLMYGLKGLCAYAHHAEALGHRGPKVYADVQELLHFLSTPAAADVGAVLDHCFQAGATNFRVMEMLSNAHSSTFGHPVPTPVSLNPIPGKAILVTGHDMHDMHMLLEQTAGMGINVYTHGEMLPAHGYPGLKKYPHLAGHFGGAWYRQKIDFAAFPGSIAVTTNCVLDPLTAYKGNIYTINETGLSGIPHIKADATGHKDFTPIIKRALELPGFTEADCAAREQKKDVTVGFGHNAVLSVAPQVIDAIQTGKLEHIFLVGGCDGSEPQRKYYSKLYQFMPTNTMVLTLGCGKFRIFDQDFGTLPGTDLPRLLDMGQCNDAYSALVVATELAKVFKTDVNSLPLSLDLSWFEQKAVAVLLTLLHLGVRNIRLGPRLPAFLTPEAVGVLVDKFNLLPANVVDPEADMKMMMECK</sequence>
<proteinExistence type="inferred from homology"/>
<evidence type="ECO:0000256" key="3">
    <source>
        <dbReference type="ARBA" id="ARBA00023002"/>
    </source>
</evidence>
<protein>
    <recommendedName>
        <fullName evidence="9">Hybrid-cluster protein</fullName>
    </recommendedName>
</protein>
<evidence type="ECO:0000313" key="8">
    <source>
        <dbReference type="Proteomes" id="UP000612055"/>
    </source>
</evidence>